<protein>
    <recommendedName>
        <fullName evidence="3">DUF4157 domain-containing protein</fullName>
    </recommendedName>
</protein>
<organism evidence="1 2">
    <name type="scientific">Aspergillus calidoustus</name>
    <dbReference type="NCBI Taxonomy" id="454130"/>
    <lineage>
        <taxon>Eukaryota</taxon>
        <taxon>Fungi</taxon>
        <taxon>Dikarya</taxon>
        <taxon>Ascomycota</taxon>
        <taxon>Pezizomycotina</taxon>
        <taxon>Eurotiomycetes</taxon>
        <taxon>Eurotiomycetidae</taxon>
        <taxon>Eurotiales</taxon>
        <taxon>Aspergillaceae</taxon>
        <taxon>Aspergillus</taxon>
        <taxon>Aspergillus subgen. Nidulantes</taxon>
    </lineage>
</organism>
<name>A0A0U5CI51_ASPCI</name>
<dbReference type="AlphaFoldDB" id="A0A0U5CI51"/>
<accession>A0A0U5CI51</accession>
<reference evidence="2" key="1">
    <citation type="journal article" date="2016" name="Genome Announc.">
        <title>Draft genome sequences of fungus Aspergillus calidoustus.</title>
        <authorList>
            <person name="Horn F."/>
            <person name="Linde J."/>
            <person name="Mattern D.J."/>
            <person name="Walther G."/>
            <person name="Guthke R."/>
            <person name="Scherlach K."/>
            <person name="Martin K."/>
            <person name="Brakhage A.A."/>
            <person name="Petzke L."/>
            <person name="Valiante V."/>
        </authorList>
    </citation>
    <scope>NUCLEOTIDE SEQUENCE [LARGE SCALE GENOMIC DNA]</scope>
    <source>
        <strain evidence="2">SF006504</strain>
    </source>
</reference>
<dbReference type="OrthoDB" id="1884773at2759"/>
<sequence length="192" mass="22131">MNQNLSLVAILSRRPIGWLKKIQKLQWEDLDPVGKNSEVREQLPNIDEYVLQPFWNEAIGNPIARLYIEYVESQARGKYRHLPRWLKLILQETASYDTDLSRVSYVGGLDTLQAGNALTFGYCVHFPRKLNLDRMNPDRSDVQWMLHELEHVVQYKTTGGVNAFVIKYAAQAGTSIGSWKGHINNIPRQHDD</sequence>
<dbReference type="Proteomes" id="UP000054771">
    <property type="component" value="Unassembled WGS sequence"/>
</dbReference>
<dbReference type="EMBL" id="CDMC01000019">
    <property type="protein sequence ID" value="CEL10522.1"/>
    <property type="molecule type" value="Genomic_DNA"/>
</dbReference>
<evidence type="ECO:0008006" key="3">
    <source>
        <dbReference type="Google" id="ProtNLM"/>
    </source>
</evidence>
<gene>
    <name evidence="1" type="ORF">ASPCAL13640</name>
</gene>
<evidence type="ECO:0000313" key="2">
    <source>
        <dbReference type="Proteomes" id="UP000054771"/>
    </source>
</evidence>
<evidence type="ECO:0000313" key="1">
    <source>
        <dbReference type="EMBL" id="CEL10522.1"/>
    </source>
</evidence>
<keyword evidence="2" id="KW-1185">Reference proteome</keyword>
<proteinExistence type="predicted"/>